<dbReference type="Gene3D" id="3.80.30.20">
    <property type="entry name" value="tm_1862 like domain"/>
    <property type="match status" value="1"/>
</dbReference>
<evidence type="ECO:0000256" key="4">
    <source>
        <dbReference type="ARBA" id="ARBA00023004"/>
    </source>
</evidence>
<dbReference type="SUPFAM" id="SSF52242">
    <property type="entry name" value="Cobalamin (vitamin B12)-binding domain"/>
    <property type="match status" value="1"/>
</dbReference>
<dbReference type="GO" id="GO:0046872">
    <property type="term" value="F:metal ion binding"/>
    <property type="evidence" value="ECO:0007669"/>
    <property type="project" value="UniProtKB-KW"/>
</dbReference>
<feature type="domain" description="Radical SAM core" evidence="7">
    <location>
        <begin position="219"/>
        <end position="434"/>
    </location>
</feature>
<keyword evidence="4" id="KW-0408">Iron</keyword>
<dbReference type="PROSITE" id="PS51332">
    <property type="entry name" value="B12_BINDING"/>
    <property type="match status" value="1"/>
</dbReference>
<dbReference type="SMART" id="SM00729">
    <property type="entry name" value="Elp3"/>
    <property type="match status" value="1"/>
</dbReference>
<dbReference type="SFLD" id="SFLDG01082">
    <property type="entry name" value="B12-binding_domain_containing"/>
    <property type="match status" value="1"/>
</dbReference>
<dbReference type="InterPro" id="IPR051198">
    <property type="entry name" value="BchE-like"/>
</dbReference>
<dbReference type="SUPFAM" id="SSF102114">
    <property type="entry name" value="Radical SAM enzymes"/>
    <property type="match status" value="1"/>
</dbReference>
<keyword evidence="3" id="KW-0479">Metal-binding</keyword>
<reference evidence="8 9" key="1">
    <citation type="submission" date="2017-09" db="EMBL/GenBank/DDBJ databases">
        <title>Depth-based differentiation of microbial function through sediment-hosted aquifers and enrichment of novel symbionts in the deep terrestrial subsurface.</title>
        <authorList>
            <person name="Probst A.J."/>
            <person name="Ladd B."/>
            <person name="Jarett J.K."/>
            <person name="Geller-Mcgrath D.E."/>
            <person name="Sieber C.M."/>
            <person name="Emerson J.B."/>
            <person name="Anantharaman K."/>
            <person name="Thomas B.C."/>
            <person name="Malmstrom R."/>
            <person name="Stieglmeier M."/>
            <person name="Klingl A."/>
            <person name="Woyke T."/>
            <person name="Ryan C.M."/>
            <person name="Banfield J.F."/>
        </authorList>
    </citation>
    <scope>NUCLEOTIDE SEQUENCE [LARGE SCALE GENOMIC DNA]</scope>
    <source>
        <strain evidence="8">CG17_big_fil_post_rev_8_21_14_2_50_48_46</strain>
    </source>
</reference>
<evidence type="ECO:0000256" key="5">
    <source>
        <dbReference type="ARBA" id="ARBA00023014"/>
    </source>
</evidence>
<sequence length="661" mass="74382">MTVQTPDKPSTKTLNYLLVMPRLVRSVKDSYGFPLGIAYVSASMKKAGLNVSTLNLNQSDGKVYDLLKEKIEADQIDVVLTGGLSAEYCMIRTVIESAKHINPKIYTVVGGGIITSDPETAMEALEYADFGVIGEGELTSVELGRTLENWGDFGSVDGLIYKSGSFPSSTELKPLFAESKFVRTKDRKVIDDLDSIPWPDYEGFEMEKYLAATLGTFGFNGTNTLSMVTCRSCPFGCTFCFHTVGRKHRTRSLDDFFKELDYYVSKYKINSLALSDDLFGIQFERLKEFCERIKDYNISWLGAFRLNQVNPEMLALLKESNCAIMGFGLESADNRILKSMKKGITIEQAEESLKMVYDSGISISAGLIIGDIEETLETANVSFQWWKEHPEYCLPVRLITPYPGAMIYHYACNTGLIKDKVQYLRDGCPQINISKMTDKEFQDFTRQIMEAAVEGILPLSSFEMSKIDDESGCIDLNGTCSKCGHENQWEKVRLFKITFVSCHQCGQQFFPPLNADIRQNIDRNVQKIIDRYGKVGVWGMTIHAIDVFSTSDVLKAQEIYPIDICSSKQHDNFFGKQIHAPHIIAQEDIQTVIISAPNHIGYIESQIETNYRHVTKVIDISNLIGTSFDFLGPELPQMLPNPNHVLHLEQQALLRGRAESR</sequence>
<dbReference type="PROSITE" id="PS51918">
    <property type="entry name" value="RADICAL_SAM"/>
    <property type="match status" value="1"/>
</dbReference>
<dbReference type="AlphaFoldDB" id="A0A2M7GA92"/>
<evidence type="ECO:0000256" key="2">
    <source>
        <dbReference type="ARBA" id="ARBA00022691"/>
    </source>
</evidence>
<dbReference type="Proteomes" id="UP000231019">
    <property type="component" value="Unassembled WGS sequence"/>
</dbReference>
<evidence type="ECO:0000256" key="3">
    <source>
        <dbReference type="ARBA" id="ARBA00022723"/>
    </source>
</evidence>
<dbReference type="Pfam" id="PF04055">
    <property type="entry name" value="Radical_SAM"/>
    <property type="match status" value="1"/>
</dbReference>
<dbReference type="InterPro" id="IPR023404">
    <property type="entry name" value="rSAM_horseshoe"/>
</dbReference>
<gene>
    <name evidence="8" type="ORF">COW36_02825</name>
</gene>
<dbReference type="GO" id="GO:0051539">
    <property type="term" value="F:4 iron, 4 sulfur cluster binding"/>
    <property type="evidence" value="ECO:0007669"/>
    <property type="project" value="UniProtKB-KW"/>
</dbReference>
<dbReference type="InterPro" id="IPR007197">
    <property type="entry name" value="rSAM"/>
</dbReference>
<evidence type="ECO:0000256" key="1">
    <source>
        <dbReference type="ARBA" id="ARBA00001966"/>
    </source>
</evidence>
<dbReference type="GO" id="GO:0003824">
    <property type="term" value="F:catalytic activity"/>
    <property type="evidence" value="ECO:0007669"/>
    <property type="project" value="InterPro"/>
</dbReference>
<evidence type="ECO:0000313" key="8">
    <source>
        <dbReference type="EMBL" id="PIW19062.1"/>
    </source>
</evidence>
<dbReference type="InterPro" id="IPR034466">
    <property type="entry name" value="Methyltransferase_Class_B"/>
</dbReference>
<evidence type="ECO:0000313" key="9">
    <source>
        <dbReference type="Proteomes" id="UP000231019"/>
    </source>
</evidence>
<dbReference type="EMBL" id="PFFQ01000006">
    <property type="protein sequence ID" value="PIW19062.1"/>
    <property type="molecule type" value="Genomic_DNA"/>
</dbReference>
<dbReference type="InterPro" id="IPR006638">
    <property type="entry name" value="Elp3/MiaA/NifB-like_rSAM"/>
</dbReference>
<comment type="caution">
    <text evidence="8">The sequence shown here is derived from an EMBL/GenBank/DDBJ whole genome shotgun (WGS) entry which is preliminary data.</text>
</comment>
<dbReference type="PANTHER" id="PTHR43409">
    <property type="entry name" value="ANAEROBIC MAGNESIUM-PROTOPORPHYRIN IX MONOMETHYL ESTER CYCLASE-RELATED"/>
    <property type="match status" value="1"/>
</dbReference>
<dbReference type="Pfam" id="PF02310">
    <property type="entry name" value="B12-binding"/>
    <property type="match status" value="1"/>
</dbReference>
<dbReference type="InterPro" id="IPR058240">
    <property type="entry name" value="rSAM_sf"/>
</dbReference>
<dbReference type="SFLD" id="SFLDS00029">
    <property type="entry name" value="Radical_SAM"/>
    <property type="match status" value="1"/>
</dbReference>
<protein>
    <submittedName>
        <fullName evidence="8">Uncharacterized protein</fullName>
    </submittedName>
</protein>
<feature type="domain" description="B12-binding" evidence="6">
    <location>
        <begin position="20"/>
        <end position="154"/>
    </location>
</feature>
<dbReference type="Gene3D" id="3.40.50.280">
    <property type="entry name" value="Cobalamin-binding domain"/>
    <property type="match status" value="1"/>
</dbReference>
<dbReference type="InterPro" id="IPR006158">
    <property type="entry name" value="Cobalamin-bd"/>
</dbReference>
<dbReference type="GO" id="GO:0031419">
    <property type="term" value="F:cobalamin binding"/>
    <property type="evidence" value="ECO:0007669"/>
    <property type="project" value="InterPro"/>
</dbReference>
<dbReference type="CDD" id="cd01335">
    <property type="entry name" value="Radical_SAM"/>
    <property type="match status" value="1"/>
</dbReference>
<dbReference type="SFLD" id="SFLDG01123">
    <property type="entry name" value="methyltransferase_(Class_B)"/>
    <property type="match status" value="1"/>
</dbReference>
<name>A0A2M7GA92_9BACT</name>
<evidence type="ECO:0000259" key="6">
    <source>
        <dbReference type="PROSITE" id="PS51332"/>
    </source>
</evidence>
<accession>A0A2M7GA92</accession>
<dbReference type="InterPro" id="IPR036724">
    <property type="entry name" value="Cobalamin-bd_sf"/>
</dbReference>
<keyword evidence="5" id="KW-0411">Iron-sulfur</keyword>
<comment type="cofactor">
    <cofactor evidence="1">
        <name>[4Fe-4S] cluster</name>
        <dbReference type="ChEBI" id="CHEBI:49883"/>
    </cofactor>
</comment>
<organism evidence="8 9">
    <name type="scientific">bacterium (Candidatus Blackallbacteria) CG17_big_fil_post_rev_8_21_14_2_50_48_46</name>
    <dbReference type="NCBI Taxonomy" id="2014261"/>
    <lineage>
        <taxon>Bacteria</taxon>
        <taxon>Candidatus Blackallbacteria</taxon>
    </lineage>
</organism>
<proteinExistence type="predicted"/>
<evidence type="ECO:0000259" key="7">
    <source>
        <dbReference type="PROSITE" id="PS51918"/>
    </source>
</evidence>
<keyword evidence="2" id="KW-0949">S-adenosyl-L-methionine</keyword>